<organism evidence="1">
    <name type="scientific">Cacopsylla melanoneura</name>
    <dbReference type="NCBI Taxonomy" id="428564"/>
    <lineage>
        <taxon>Eukaryota</taxon>
        <taxon>Metazoa</taxon>
        <taxon>Ecdysozoa</taxon>
        <taxon>Arthropoda</taxon>
        <taxon>Hexapoda</taxon>
        <taxon>Insecta</taxon>
        <taxon>Pterygota</taxon>
        <taxon>Neoptera</taxon>
        <taxon>Paraneoptera</taxon>
        <taxon>Hemiptera</taxon>
        <taxon>Sternorrhyncha</taxon>
        <taxon>Psylloidea</taxon>
        <taxon>Psyllidae</taxon>
        <taxon>Psyllinae</taxon>
        <taxon>Cacopsylla</taxon>
    </lineage>
</organism>
<evidence type="ECO:0000313" key="1">
    <source>
        <dbReference type="EMBL" id="CAG6677262.1"/>
    </source>
</evidence>
<dbReference type="EMBL" id="HBUF01242046">
    <property type="protein sequence ID" value="CAG6677262.1"/>
    <property type="molecule type" value="Transcribed_RNA"/>
</dbReference>
<reference evidence="1" key="1">
    <citation type="submission" date="2021-05" db="EMBL/GenBank/DDBJ databases">
        <authorList>
            <person name="Alioto T."/>
            <person name="Alioto T."/>
            <person name="Gomez Garrido J."/>
        </authorList>
    </citation>
    <scope>NUCLEOTIDE SEQUENCE</scope>
</reference>
<sequence length="101" mass="11368">MNLIALSLLLKTPSLPSYKSFGNLKNCLIINPKILRQFPANSILLLPIKEITVENMSSVSHSKIAPHQTLDQMCNWLANVFNLLTISCQRIQSRRSSIMTT</sequence>
<accession>A0A8D8T3I4</accession>
<name>A0A8D8T3I4_9HEMI</name>
<protein>
    <submittedName>
        <fullName evidence="1">Uncharacterized protein</fullName>
    </submittedName>
</protein>
<proteinExistence type="predicted"/>
<dbReference type="AlphaFoldDB" id="A0A8D8T3I4"/>